<dbReference type="InterPro" id="IPR018905">
    <property type="entry name" value="A-galactase_NEW3"/>
</dbReference>
<dbReference type="InterPro" id="IPR013783">
    <property type="entry name" value="Ig-like_fold"/>
</dbReference>
<dbReference type="PANTHER" id="PTHR11452:SF75">
    <property type="entry name" value="ALPHA-GALACTOSIDASE MEL1"/>
    <property type="match status" value="1"/>
</dbReference>
<evidence type="ECO:0000313" key="10">
    <source>
        <dbReference type="Proteomes" id="UP001596203"/>
    </source>
</evidence>
<dbReference type="SUPFAM" id="SSF51011">
    <property type="entry name" value="Glycosyl hydrolase domain"/>
    <property type="match status" value="1"/>
</dbReference>
<dbReference type="PRINTS" id="PR00740">
    <property type="entry name" value="GLHYDRLASE27"/>
</dbReference>
<evidence type="ECO:0000256" key="4">
    <source>
        <dbReference type="ARBA" id="ARBA00023295"/>
    </source>
</evidence>
<organism evidence="9 10">
    <name type="scientific">Plantactinospora solaniradicis</name>
    <dbReference type="NCBI Taxonomy" id="1723736"/>
    <lineage>
        <taxon>Bacteria</taxon>
        <taxon>Bacillati</taxon>
        <taxon>Actinomycetota</taxon>
        <taxon>Actinomycetes</taxon>
        <taxon>Micromonosporales</taxon>
        <taxon>Micromonosporaceae</taxon>
        <taxon>Plantactinospora</taxon>
    </lineage>
</organism>
<dbReference type="RefSeq" id="WP_377429370.1">
    <property type="nucleotide sequence ID" value="NZ_JBHSPR010000040.1"/>
</dbReference>
<evidence type="ECO:0000256" key="6">
    <source>
        <dbReference type="SAM" id="MobiDB-lite"/>
    </source>
</evidence>
<name>A0ABW1KIC1_9ACTN</name>
<evidence type="ECO:0000256" key="2">
    <source>
        <dbReference type="ARBA" id="ARBA00022729"/>
    </source>
</evidence>
<sequence length="839" mass="87773">MRAARSRPLGIVALLSSLLISGAAVPPGPALAAPAPATREVPPAVATAPPTLAPTPPMGFNNWNAFGCDVNETLIKETADVIVSSGLADVGYEYVNIDDCWSLRERGPDGRLVPDPVKFPSGISGVADYVHGKGLKLGIYGDAGTATCAGYPGSLGHEEIDAQTWADWGVDYLKYDNCNNQSDGSQADFIRRYTAMRHALDGTGRPIVYSICEWGQSQPWTWAADVGDLWRTTGDISDNWASLRSIIAQNAPLAEYAGPGNWNDPDMLEIGNGGMTDTEYRTHLSMWAMMAAPLLIGTDLRTASPETLAILGNRDVIAIDQDRLGVQGAVVSDEAGLMVLDKPLANGDRAIALYNSTDSLATVSVPVRDTGLRHAGAYRLQDVWTGQVGQARSTISAGVPAHGTVVYRVRPLADPTVVPPAVSVGAALGTLVPGTAGTGTLTTTVTNRGVGALRDLRVTARAPEGWTVTATTSDRRRSLATNQSLSTTWTVTVPDGTAAGRYPITVTAGYEWGPRHRAASTASQLVSVVVTAPEDGRRHLSTILPVSAGNDEGPVETDQSNGGGSDNDGNLITIGGRVYTRGLGTTAPSEIVYYLGGRCTSLVTDVGIDDETTSAVPATFTVYADDAAVASSGPVNSGAAPVTLTADLTGAGWLRLVTTGNDPTTNAHTDWAAPTLACGGAAPDDPVLPAEQTLFSFESGTEDFTIANPDSGGTMAQSTTFHTDGGHGLTVATPVDGNWFGRALAEPLDLTGKTRLRYDVRTEGVGTVGEIAVQVGPDFAWCQGGLWTWTNPNSSRTVTREIGELSCPAGVTLDPAQIRAVWVFLNSGGQVHIDNIRAE</sequence>
<dbReference type="SUPFAM" id="SSF49785">
    <property type="entry name" value="Galactose-binding domain-like"/>
    <property type="match status" value="1"/>
</dbReference>
<dbReference type="Pfam" id="PF16499">
    <property type="entry name" value="Melibiase_2"/>
    <property type="match status" value="1"/>
</dbReference>
<evidence type="ECO:0000259" key="8">
    <source>
        <dbReference type="SMART" id="SM00776"/>
    </source>
</evidence>
<evidence type="ECO:0000313" key="9">
    <source>
        <dbReference type="EMBL" id="MFC6021315.1"/>
    </source>
</evidence>
<evidence type="ECO:0000256" key="1">
    <source>
        <dbReference type="ARBA" id="ARBA00009743"/>
    </source>
</evidence>
<keyword evidence="3 5" id="KW-0378">Hydrolase</keyword>
<dbReference type="EC" id="3.2.1.22" evidence="5"/>
<comment type="catalytic activity">
    <reaction evidence="5">
        <text>Hydrolysis of terminal, non-reducing alpha-D-galactose residues in alpha-D-galactosides, including galactose oligosaccharides, galactomannans and galactolipids.</text>
        <dbReference type="EC" id="3.2.1.22"/>
    </reaction>
</comment>
<keyword evidence="5" id="KW-1015">Disulfide bond</keyword>
<dbReference type="Gene3D" id="2.60.120.1060">
    <property type="entry name" value="NPCBM/NEW2 domain"/>
    <property type="match status" value="1"/>
</dbReference>
<dbReference type="Gene3D" id="2.60.120.260">
    <property type="entry name" value="Galactose-binding domain-like"/>
    <property type="match status" value="1"/>
</dbReference>
<comment type="caution">
    <text evidence="9">The sequence shown here is derived from an EMBL/GenBank/DDBJ whole genome shotgun (WGS) entry which is preliminary data.</text>
</comment>
<dbReference type="Pfam" id="PF08305">
    <property type="entry name" value="NPCBM"/>
    <property type="match status" value="1"/>
</dbReference>
<dbReference type="CDD" id="cd14792">
    <property type="entry name" value="GH27"/>
    <property type="match status" value="1"/>
</dbReference>
<dbReference type="InterPro" id="IPR013780">
    <property type="entry name" value="Glyco_hydro_b"/>
</dbReference>
<dbReference type="Gene3D" id="2.60.40.1180">
    <property type="entry name" value="Golgi alpha-mannosidase II"/>
    <property type="match status" value="1"/>
</dbReference>
<dbReference type="InterPro" id="IPR038637">
    <property type="entry name" value="NPCBM_sf"/>
</dbReference>
<keyword evidence="10" id="KW-1185">Reference proteome</keyword>
<comment type="similarity">
    <text evidence="1 5">Belongs to the glycosyl hydrolase 27 family.</text>
</comment>
<accession>A0ABW1KIC1</accession>
<keyword evidence="4 5" id="KW-0326">Glycosidase</keyword>
<dbReference type="InterPro" id="IPR013785">
    <property type="entry name" value="Aldolase_TIM"/>
</dbReference>
<protein>
    <recommendedName>
        <fullName evidence="5">Alpha-galactosidase</fullName>
        <ecNumber evidence="5">3.2.1.22</ecNumber>
    </recommendedName>
    <alternativeName>
        <fullName evidence="5">Melibiase</fullName>
    </alternativeName>
</protein>
<dbReference type="InterPro" id="IPR041233">
    <property type="entry name" value="Melibiase_C"/>
</dbReference>
<evidence type="ECO:0000256" key="7">
    <source>
        <dbReference type="SAM" id="SignalP"/>
    </source>
</evidence>
<dbReference type="Proteomes" id="UP001596203">
    <property type="component" value="Unassembled WGS sequence"/>
</dbReference>
<dbReference type="EMBL" id="JBHSPR010000040">
    <property type="protein sequence ID" value="MFC6021315.1"/>
    <property type="molecule type" value="Genomic_DNA"/>
</dbReference>
<dbReference type="InterPro" id="IPR002241">
    <property type="entry name" value="Glyco_hydro_27"/>
</dbReference>
<dbReference type="PANTHER" id="PTHR11452">
    <property type="entry name" value="ALPHA-GALACTOSIDASE/ALPHA-N-ACETYLGALACTOSAMINIDASE"/>
    <property type="match status" value="1"/>
</dbReference>
<feature type="chain" id="PRO_5046399935" description="Alpha-galactosidase" evidence="7">
    <location>
        <begin position="33"/>
        <end position="839"/>
    </location>
</feature>
<evidence type="ECO:0000256" key="3">
    <source>
        <dbReference type="ARBA" id="ARBA00022801"/>
    </source>
</evidence>
<dbReference type="Pfam" id="PF17801">
    <property type="entry name" value="Melibiase_C"/>
    <property type="match status" value="1"/>
</dbReference>
<dbReference type="InterPro" id="IPR017853">
    <property type="entry name" value="GH"/>
</dbReference>
<dbReference type="Pfam" id="PF10633">
    <property type="entry name" value="NPCBM_assoc"/>
    <property type="match status" value="1"/>
</dbReference>
<reference evidence="10" key="1">
    <citation type="journal article" date="2019" name="Int. J. Syst. Evol. Microbiol.">
        <title>The Global Catalogue of Microorganisms (GCM) 10K type strain sequencing project: providing services to taxonomists for standard genome sequencing and annotation.</title>
        <authorList>
            <consortium name="The Broad Institute Genomics Platform"/>
            <consortium name="The Broad Institute Genome Sequencing Center for Infectious Disease"/>
            <person name="Wu L."/>
            <person name="Ma J."/>
        </authorList>
    </citation>
    <scope>NUCLEOTIDE SEQUENCE [LARGE SCALE GENOMIC DNA]</scope>
    <source>
        <strain evidence="10">ZS-35-S2</strain>
    </source>
</reference>
<feature type="domain" description="Glycosyl hydrolase family 98 putative carbohydrate-binding module" evidence="8">
    <location>
        <begin position="534"/>
        <end position="678"/>
    </location>
</feature>
<dbReference type="InterPro" id="IPR008979">
    <property type="entry name" value="Galactose-bd-like_sf"/>
</dbReference>
<evidence type="ECO:0000256" key="5">
    <source>
        <dbReference type="RuleBase" id="RU361168"/>
    </source>
</evidence>
<dbReference type="Gene3D" id="2.60.40.10">
    <property type="entry name" value="Immunoglobulins"/>
    <property type="match status" value="1"/>
</dbReference>
<feature type="signal peptide" evidence="7">
    <location>
        <begin position="1"/>
        <end position="32"/>
    </location>
</feature>
<keyword evidence="2 7" id="KW-0732">Signal</keyword>
<dbReference type="Gene3D" id="3.20.20.70">
    <property type="entry name" value="Aldolase class I"/>
    <property type="match status" value="1"/>
</dbReference>
<dbReference type="InterPro" id="IPR013222">
    <property type="entry name" value="Glyco_hyd_98_carb-bd"/>
</dbReference>
<gene>
    <name evidence="9" type="ORF">ACFP2T_34710</name>
</gene>
<dbReference type="SMART" id="SM00776">
    <property type="entry name" value="NPCBM"/>
    <property type="match status" value="1"/>
</dbReference>
<feature type="region of interest" description="Disordered" evidence="6">
    <location>
        <begin position="545"/>
        <end position="569"/>
    </location>
</feature>
<proteinExistence type="inferred from homology"/>
<dbReference type="SUPFAM" id="SSF51445">
    <property type="entry name" value="(Trans)glycosidases"/>
    <property type="match status" value="1"/>
</dbReference>